<gene>
    <name evidence="3" type="ORF">AUEXF2481DRAFT_29718</name>
</gene>
<reference evidence="3 4" key="1">
    <citation type="journal article" date="2014" name="BMC Genomics">
        <title>Genome sequencing of four Aureobasidium pullulans varieties: biotechnological potential, stress tolerance, and description of new species.</title>
        <authorList>
            <person name="Gostin Ar C."/>
            <person name="Ohm R.A."/>
            <person name="Kogej T."/>
            <person name="Sonjak S."/>
            <person name="Turk M."/>
            <person name="Zajc J."/>
            <person name="Zalar P."/>
            <person name="Grube M."/>
            <person name="Sun H."/>
            <person name="Han J."/>
            <person name="Sharma A."/>
            <person name="Chiniquy J."/>
            <person name="Ngan C.Y."/>
            <person name="Lipzen A."/>
            <person name="Barry K."/>
            <person name="Grigoriev I.V."/>
            <person name="Gunde-Cimerman N."/>
        </authorList>
    </citation>
    <scope>NUCLEOTIDE SEQUENCE [LARGE SCALE GENOMIC DNA]</scope>
    <source>
        <strain evidence="3 4">EXF-2481</strain>
    </source>
</reference>
<proteinExistence type="predicted"/>
<dbReference type="InterPro" id="IPR042099">
    <property type="entry name" value="ANL_N_sf"/>
</dbReference>
<dbReference type="SUPFAM" id="SSF56801">
    <property type="entry name" value="Acetyl-CoA synthetase-like"/>
    <property type="match status" value="1"/>
</dbReference>
<dbReference type="STRING" id="1043005.A0A074YB43"/>
<protein>
    <recommendedName>
        <fullName evidence="5">AMP-dependent synthetase/ligase domain-containing protein</fullName>
    </recommendedName>
</protein>
<dbReference type="InterPro" id="IPR000873">
    <property type="entry name" value="AMP-dep_synth/lig_dom"/>
</dbReference>
<dbReference type="HOGENOM" id="CLU_000022_59_2_1"/>
<evidence type="ECO:0000313" key="3">
    <source>
        <dbReference type="EMBL" id="KEQ94990.1"/>
    </source>
</evidence>
<dbReference type="Pfam" id="PF13193">
    <property type="entry name" value="AMP-binding_C"/>
    <property type="match status" value="1"/>
</dbReference>
<dbReference type="OrthoDB" id="6509636at2759"/>
<dbReference type="AlphaFoldDB" id="A0A074YB43"/>
<dbReference type="Gene3D" id="3.30.300.30">
    <property type="match status" value="1"/>
</dbReference>
<dbReference type="InterPro" id="IPR045851">
    <property type="entry name" value="AMP-bd_C_sf"/>
</dbReference>
<evidence type="ECO:0000313" key="4">
    <source>
        <dbReference type="Proteomes" id="UP000030641"/>
    </source>
</evidence>
<organism evidence="3 4">
    <name type="scientific">Aureobasidium subglaciale (strain EXF-2481)</name>
    <name type="common">Aureobasidium pullulans var. subglaciale</name>
    <dbReference type="NCBI Taxonomy" id="1043005"/>
    <lineage>
        <taxon>Eukaryota</taxon>
        <taxon>Fungi</taxon>
        <taxon>Dikarya</taxon>
        <taxon>Ascomycota</taxon>
        <taxon>Pezizomycotina</taxon>
        <taxon>Dothideomycetes</taxon>
        <taxon>Dothideomycetidae</taxon>
        <taxon>Dothideales</taxon>
        <taxon>Saccotheciaceae</taxon>
        <taxon>Aureobasidium</taxon>
    </lineage>
</organism>
<dbReference type="EMBL" id="KL584760">
    <property type="protein sequence ID" value="KEQ94990.1"/>
    <property type="molecule type" value="Genomic_DNA"/>
</dbReference>
<dbReference type="PANTHER" id="PTHR24096">
    <property type="entry name" value="LONG-CHAIN-FATTY-ACID--COA LIGASE"/>
    <property type="match status" value="1"/>
</dbReference>
<feature type="domain" description="AMP-dependent synthetase/ligase" evidence="1">
    <location>
        <begin position="27"/>
        <end position="394"/>
    </location>
</feature>
<dbReference type="GO" id="GO:0019748">
    <property type="term" value="P:secondary metabolic process"/>
    <property type="evidence" value="ECO:0007669"/>
    <property type="project" value="TreeGrafter"/>
</dbReference>
<dbReference type="OMA" id="IWASKCR"/>
<dbReference type="GO" id="GO:0016405">
    <property type="term" value="F:CoA-ligase activity"/>
    <property type="evidence" value="ECO:0007669"/>
    <property type="project" value="TreeGrafter"/>
</dbReference>
<keyword evidence="4" id="KW-1185">Reference proteome</keyword>
<evidence type="ECO:0000259" key="2">
    <source>
        <dbReference type="Pfam" id="PF13193"/>
    </source>
</evidence>
<evidence type="ECO:0000259" key="1">
    <source>
        <dbReference type="Pfam" id="PF00501"/>
    </source>
</evidence>
<dbReference type="InterPro" id="IPR025110">
    <property type="entry name" value="AMP-bd_C"/>
</dbReference>
<dbReference type="Proteomes" id="UP000030641">
    <property type="component" value="Unassembled WGS sequence"/>
</dbReference>
<dbReference type="InParanoid" id="A0A074YB43"/>
<dbReference type="GeneID" id="25364029"/>
<dbReference type="RefSeq" id="XP_013343440.1">
    <property type="nucleotide sequence ID" value="XM_013487986.1"/>
</dbReference>
<feature type="domain" description="AMP-binding enzyme C-terminal" evidence="2">
    <location>
        <begin position="444"/>
        <end position="525"/>
    </location>
</feature>
<dbReference type="PANTHER" id="PTHR24096:SF265">
    <property type="entry name" value="ENZYME, PUTATIVE (AFU_ORTHOLOGUE AFUA_5G14270)-RELATED"/>
    <property type="match status" value="1"/>
</dbReference>
<sequence>MAASSQAPRLCHKDLPRFVLDHGVYDEDKPILIDATAPERAITKAQAKVMVEQTAQGLQAAGLKRGDTVCVVHLNDIMYPVVFLAIITAGGVFSGANPMYKAGELRHHFKVSETKFVLSDPVSLAAVSEASEGLLDSGNIIVWGEKEAGASVGARHSLASLMAGDSGVPVLDPVSFDDPTLSRDTVAVLMSTSGTTGLPKMAARSHLSLVTENLALHEPISKNYEVARLLFTPFFHGFTAPLALVDALASGHTTYIMPRFNLKSCLEYVERYKITEMAAPPPVLLAFRQLPEEERTALHWVHTIWSGGAPISAAMQNSAAKMFYKHARIVQVYGMTEAGWITTFKWPEMDENGSVGRFLPSYDFQIHEDDQDITVTHKPGMLFVKGPINMLGYHNNPTETHDTLCDGWLRTGDVAYFSHDHKLYIVDRVKDIIKHRGWQVSPTEIEACLLTHPFVSDVGVYGCPVDGEEIPIAHVVLKAGLPEYTAQFVIMRELLDHCLEYLSKYKVGALEMRFKQSIPKNPAGKILRFNMVLEEYEWRCVYAWTLGRDGAVVFPPETEEIIWEDDEEGECRDDIQSKGCYENEEGDDEYCKIELARLPEMVGHLALSEEWLE</sequence>
<accession>A0A074YB43</accession>
<dbReference type="Pfam" id="PF00501">
    <property type="entry name" value="AMP-binding"/>
    <property type="match status" value="1"/>
</dbReference>
<dbReference type="Gene3D" id="3.40.50.12780">
    <property type="entry name" value="N-terminal domain of ligase-like"/>
    <property type="match status" value="1"/>
</dbReference>
<name>A0A074YB43_AURSE</name>
<evidence type="ECO:0008006" key="5">
    <source>
        <dbReference type="Google" id="ProtNLM"/>
    </source>
</evidence>